<sequence>MRKLKLIVVGLFASFALSGCWNAKDIQNLAYVTAIGLDYVNGQYITYVQILNFANVGKTENMEIGKIIPIWIGKGEGKTISQSITSIYSTSQMRLFWGHVKAIVCTENILKRGVDEAFDALNRYREIRYNVLIYGTRENLSDIFTQKSIFNLSPLDTIMFTPEQIYLQRSSILPINGNLLAAKLNEPGEPAMLPSLSINKTVWKEDIKNKPMLQINGAYFFTETKMTAWLSEEDLAGARWTQPELKRSLINVPADGTPQASLVLIKPHYKVKLDVRNGEVRYDVHLKISANLDELLKDIPIKSLEEKAEKVVRDQIVSSYVKGLEKKVDVLKLDEILYRDHPKIWHKMHRSQSFTLIRESLRRVDVKINLVNTGKYKARKD</sequence>
<dbReference type="InterPro" id="IPR038501">
    <property type="entry name" value="Spore_GerAC_C_sf"/>
</dbReference>
<comment type="caution">
    <text evidence="11">The sequence shown here is derived from an EMBL/GenBank/DDBJ whole genome shotgun (WGS) entry which is preliminary data.</text>
</comment>
<evidence type="ECO:0000256" key="3">
    <source>
        <dbReference type="ARBA" id="ARBA00022544"/>
    </source>
</evidence>
<dbReference type="PROSITE" id="PS51257">
    <property type="entry name" value="PROKAR_LIPOPROTEIN"/>
    <property type="match status" value="1"/>
</dbReference>
<accession>A0ABV1KNX8</accession>
<dbReference type="EMBL" id="JASKHM010000002">
    <property type="protein sequence ID" value="MEQ4481779.1"/>
    <property type="molecule type" value="Genomic_DNA"/>
</dbReference>
<evidence type="ECO:0000259" key="10">
    <source>
        <dbReference type="Pfam" id="PF25198"/>
    </source>
</evidence>
<keyword evidence="7" id="KW-0449">Lipoprotein</keyword>
<keyword evidence="4 8" id="KW-0732">Signal</keyword>
<keyword evidence="6" id="KW-0564">Palmitate</keyword>
<dbReference type="Pfam" id="PF25198">
    <property type="entry name" value="Spore_GerAC_N"/>
    <property type="match status" value="1"/>
</dbReference>
<feature type="domain" description="Spore germination protein N-terminal" evidence="10">
    <location>
        <begin position="23"/>
        <end position="197"/>
    </location>
</feature>
<dbReference type="InterPro" id="IPR057336">
    <property type="entry name" value="GerAC_N"/>
</dbReference>
<keyword evidence="12" id="KW-1185">Reference proteome</keyword>
<comment type="subcellular location">
    <subcellularLocation>
        <location evidence="1">Membrane</location>
        <topology evidence="1">Lipid-anchor</topology>
    </subcellularLocation>
</comment>
<name>A0ABV1KNX8_9BACL</name>
<proteinExistence type="inferred from homology"/>
<dbReference type="Pfam" id="PF05504">
    <property type="entry name" value="Spore_GerAC"/>
    <property type="match status" value="1"/>
</dbReference>
<evidence type="ECO:0000256" key="4">
    <source>
        <dbReference type="ARBA" id="ARBA00022729"/>
    </source>
</evidence>
<evidence type="ECO:0000256" key="2">
    <source>
        <dbReference type="ARBA" id="ARBA00007886"/>
    </source>
</evidence>
<evidence type="ECO:0000256" key="1">
    <source>
        <dbReference type="ARBA" id="ARBA00004635"/>
    </source>
</evidence>
<feature type="chain" id="PRO_5046356936" evidence="8">
    <location>
        <begin position="24"/>
        <end position="381"/>
    </location>
</feature>
<dbReference type="RefSeq" id="WP_232183461.1">
    <property type="nucleotide sequence ID" value="NZ_JAIOAP010000002.1"/>
</dbReference>
<dbReference type="InterPro" id="IPR008844">
    <property type="entry name" value="Spore_GerAC-like"/>
</dbReference>
<keyword evidence="5" id="KW-0472">Membrane</keyword>
<reference evidence="11 12" key="1">
    <citation type="journal article" date="2023" name="Genome Announc.">
        <title>Pan-Genome Analyses of the Genus Cohnella and Proposal of the Novel Species Cohnella silvisoli sp. nov., Isolated from Forest Soil.</title>
        <authorList>
            <person name="Wang C."/>
            <person name="Mao L."/>
            <person name="Bao G."/>
            <person name="Zhu H."/>
        </authorList>
    </citation>
    <scope>NUCLEOTIDE SEQUENCE [LARGE SCALE GENOMIC DNA]</scope>
    <source>
        <strain evidence="11 12">NL03-T5-1</strain>
    </source>
</reference>
<comment type="similarity">
    <text evidence="2">Belongs to the GerABKC lipoprotein family.</text>
</comment>
<evidence type="ECO:0000259" key="9">
    <source>
        <dbReference type="Pfam" id="PF05504"/>
    </source>
</evidence>
<evidence type="ECO:0000313" key="11">
    <source>
        <dbReference type="EMBL" id="MEQ4481779.1"/>
    </source>
</evidence>
<gene>
    <name evidence="11" type="ORF">QJS35_05145</name>
</gene>
<dbReference type="Proteomes" id="UP001493487">
    <property type="component" value="Unassembled WGS sequence"/>
</dbReference>
<feature type="domain" description="Spore germination GerAC-like C-terminal" evidence="9">
    <location>
        <begin position="216"/>
        <end position="374"/>
    </location>
</feature>
<evidence type="ECO:0000256" key="6">
    <source>
        <dbReference type="ARBA" id="ARBA00023139"/>
    </source>
</evidence>
<feature type="signal peptide" evidence="8">
    <location>
        <begin position="1"/>
        <end position="23"/>
    </location>
</feature>
<dbReference type="NCBIfam" id="TIGR02887">
    <property type="entry name" value="spore_ger_x_C"/>
    <property type="match status" value="1"/>
</dbReference>
<dbReference type="PANTHER" id="PTHR35789:SF1">
    <property type="entry name" value="SPORE GERMINATION PROTEIN B3"/>
    <property type="match status" value="1"/>
</dbReference>
<keyword evidence="3" id="KW-0309">Germination</keyword>
<dbReference type="InterPro" id="IPR046953">
    <property type="entry name" value="Spore_GerAC-like_C"/>
</dbReference>
<organism evidence="11 12">
    <name type="scientific">Cohnella silvisoli</name>
    <dbReference type="NCBI Taxonomy" id="2873699"/>
    <lineage>
        <taxon>Bacteria</taxon>
        <taxon>Bacillati</taxon>
        <taxon>Bacillota</taxon>
        <taxon>Bacilli</taxon>
        <taxon>Bacillales</taxon>
        <taxon>Paenibacillaceae</taxon>
        <taxon>Cohnella</taxon>
    </lineage>
</organism>
<protein>
    <submittedName>
        <fullName evidence="11">Ger(X)C family spore germination protein</fullName>
    </submittedName>
</protein>
<evidence type="ECO:0000256" key="7">
    <source>
        <dbReference type="ARBA" id="ARBA00023288"/>
    </source>
</evidence>
<dbReference type="PANTHER" id="PTHR35789">
    <property type="entry name" value="SPORE GERMINATION PROTEIN B3"/>
    <property type="match status" value="1"/>
</dbReference>
<evidence type="ECO:0000256" key="8">
    <source>
        <dbReference type="SAM" id="SignalP"/>
    </source>
</evidence>
<evidence type="ECO:0000313" key="12">
    <source>
        <dbReference type="Proteomes" id="UP001493487"/>
    </source>
</evidence>
<evidence type="ECO:0000256" key="5">
    <source>
        <dbReference type="ARBA" id="ARBA00023136"/>
    </source>
</evidence>
<dbReference type="Gene3D" id="3.30.300.210">
    <property type="entry name" value="Nutrient germinant receptor protein C, domain 3"/>
    <property type="match status" value="1"/>
</dbReference>